<dbReference type="OrthoDB" id="9795206at2"/>
<accession>A0A1D2KW54</accession>
<dbReference type="InterPro" id="IPR016181">
    <property type="entry name" value="Acyl_CoA_acyltransferase"/>
</dbReference>
<dbReference type="InterPro" id="IPR000182">
    <property type="entry name" value="GNAT_dom"/>
</dbReference>
<protein>
    <submittedName>
        <fullName evidence="2">N-acetyltransferase</fullName>
    </submittedName>
</protein>
<dbReference type="EMBL" id="CP023483">
    <property type="protein sequence ID" value="ATF26947.1"/>
    <property type="molecule type" value="Genomic_DNA"/>
</dbReference>
<dbReference type="STRING" id="2756.BFR44_04505"/>
<dbReference type="AlphaFoldDB" id="A0A1D2KW54"/>
<dbReference type="SUPFAM" id="SSF55729">
    <property type="entry name" value="Acyl-CoA N-acyltransferases (Nat)"/>
    <property type="match status" value="1"/>
</dbReference>
<dbReference type="PANTHER" id="PTHR43415:SF4">
    <property type="entry name" value="N-ACETYLTRANSFERASE DOMAIN-CONTAINING PROTEIN"/>
    <property type="match status" value="1"/>
</dbReference>
<dbReference type="PROSITE" id="PS51186">
    <property type="entry name" value="GNAT"/>
    <property type="match status" value="1"/>
</dbReference>
<dbReference type="Pfam" id="PF13302">
    <property type="entry name" value="Acetyltransf_3"/>
    <property type="match status" value="1"/>
</dbReference>
<proteinExistence type="predicted"/>
<evidence type="ECO:0000259" key="1">
    <source>
        <dbReference type="PROSITE" id="PS51186"/>
    </source>
</evidence>
<dbReference type="RefSeq" id="WP_069125634.1">
    <property type="nucleotide sequence ID" value="NZ_CP023483.1"/>
</dbReference>
<keyword evidence="2" id="KW-0808">Transferase</keyword>
<sequence length="181" mass="21585">MKKQGIELRPIKQTDLQKLWEIGFKENDASWKRWDGPYFQKKTFTKAIFMAEKELEWVDNPNRFIIMCDDEIIGTISAYWVDPELQKWLEFGLCIYTDKYWGRGVGAIACSMWLDYLFESHSELRRIGFTTWSGNKRMIKLGERLGMTCEATVRQVRFFEGEWYDSIKYGVLATEWQESRN</sequence>
<name>A0A1D2KW54_BROTH</name>
<gene>
    <name evidence="2" type="ORF">CNY62_11580</name>
</gene>
<dbReference type="KEGG" id="bths:CNY62_11580"/>
<organism evidence="2 3">
    <name type="scientific">Brochothrix thermosphacta</name>
    <name type="common">Microbacterium thermosphactum</name>
    <dbReference type="NCBI Taxonomy" id="2756"/>
    <lineage>
        <taxon>Bacteria</taxon>
        <taxon>Bacillati</taxon>
        <taxon>Bacillota</taxon>
        <taxon>Bacilli</taxon>
        <taxon>Bacillales</taxon>
        <taxon>Listeriaceae</taxon>
        <taxon>Brochothrix</taxon>
    </lineage>
</organism>
<dbReference type="PANTHER" id="PTHR43415">
    <property type="entry name" value="SPERMIDINE N(1)-ACETYLTRANSFERASE"/>
    <property type="match status" value="1"/>
</dbReference>
<reference evidence="2 3" key="1">
    <citation type="submission" date="2017-09" db="EMBL/GenBank/DDBJ databases">
        <title>Complete Genome Sequences of Two Strains of the Meat Spoilage Bacterium Brochothrix thermosphacta Isolated from Ground Chicken.</title>
        <authorList>
            <person name="Paoli G.C."/>
            <person name="Wijey C."/>
            <person name="Chen C.-Y."/>
            <person name="Nguyen L."/>
            <person name="Yan X."/>
            <person name="Irwin P.L."/>
        </authorList>
    </citation>
    <scope>NUCLEOTIDE SEQUENCE [LARGE SCALE GENOMIC DNA]</scope>
    <source>
        <strain evidence="2 3">BI</strain>
    </source>
</reference>
<dbReference type="Gene3D" id="3.40.630.30">
    <property type="match status" value="1"/>
</dbReference>
<dbReference type="Proteomes" id="UP000243591">
    <property type="component" value="Chromosome"/>
</dbReference>
<dbReference type="GO" id="GO:0016747">
    <property type="term" value="F:acyltransferase activity, transferring groups other than amino-acyl groups"/>
    <property type="evidence" value="ECO:0007669"/>
    <property type="project" value="InterPro"/>
</dbReference>
<evidence type="ECO:0000313" key="3">
    <source>
        <dbReference type="Proteomes" id="UP000243591"/>
    </source>
</evidence>
<feature type="domain" description="N-acetyltransferase" evidence="1">
    <location>
        <begin position="6"/>
        <end position="170"/>
    </location>
</feature>
<keyword evidence="3" id="KW-1185">Reference proteome</keyword>
<evidence type="ECO:0000313" key="2">
    <source>
        <dbReference type="EMBL" id="ATF26947.1"/>
    </source>
</evidence>